<reference evidence="2 3" key="1">
    <citation type="submission" date="2019-05" db="EMBL/GenBank/DDBJ databases">
        <title>Another draft genome of Portunus trituberculatus and its Hox gene families provides insights of decapod evolution.</title>
        <authorList>
            <person name="Jeong J.-H."/>
            <person name="Song I."/>
            <person name="Kim S."/>
            <person name="Choi T."/>
            <person name="Kim D."/>
            <person name="Ryu S."/>
            <person name="Kim W."/>
        </authorList>
    </citation>
    <scope>NUCLEOTIDE SEQUENCE [LARGE SCALE GENOMIC DNA]</scope>
    <source>
        <tissue evidence="2">Muscle</tissue>
    </source>
</reference>
<evidence type="ECO:0000256" key="1">
    <source>
        <dbReference type="SAM" id="MobiDB-lite"/>
    </source>
</evidence>
<proteinExistence type="predicted"/>
<comment type="caution">
    <text evidence="2">The sequence shown here is derived from an EMBL/GenBank/DDBJ whole genome shotgun (WGS) entry which is preliminary data.</text>
</comment>
<keyword evidence="3" id="KW-1185">Reference proteome</keyword>
<feature type="compositionally biased region" description="Basic and acidic residues" evidence="1">
    <location>
        <begin position="54"/>
        <end position="63"/>
    </location>
</feature>
<accession>A0A5B7GZD5</accession>
<dbReference type="Proteomes" id="UP000324222">
    <property type="component" value="Unassembled WGS sequence"/>
</dbReference>
<name>A0A5B7GZD5_PORTR</name>
<evidence type="ECO:0000313" key="3">
    <source>
        <dbReference type="Proteomes" id="UP000324222"/>
    </source>
</evidence>
<sequence length="75" mass="8252">MSASDAVTMVSVWRRRLCLGDWPRLLTQNTFAISFISSSDGDSTFIHAWTFQGQDDHQQDESATKPAGSSSLGPF</sequence>
<organism evidence="2 3">
    <name type="scientific">Portunus trituberculatus</name>
    <name type="common">Swimming crab</name>
    <name type="synonym">Neptunus trituberculatus</name>
    <dbReference type="NCBI Taxonomy" id="210409"/>
    <lineage>
        <taxon>Eukaryota</taxon>
        <taxon>Metazoa</taxon>
        <taxon>Ecdysozoa</taxon>
        <taxon>Arthropoda</taxon>
        <taxon>Crustacea</taxon>
        <taxon>Multicrustacea</taxon>
        <taxon>Malacostraca</taxon>
        <taxon>Eumalacostraca</taxon>
        <taxon>Eucarida</taxon>
        <taxon>Decapoda</taxon>
        <taxon>Pleocyemata</taxon>
        <taxon>Brachyura</taxon>
        <taxon>Eubrachyura</taxon>
        <taxon>Portunoidea</taxon>
        <taxon>Portunidae</taxon>
        <taxon>Portuninae</taxon>
        <taxon>Portunus</taxon>
    </lineage>
</organism>
<evidence type="ECO:0000313" key="2">
    <source>
        <dbReference type="EMBL" id="MPC62427.1"/>
    </source>
</evidence>
<gene>
    <name evidence="2" type="ORF">E2C01_056512</name>
</gene>
<protein>
    <submittedName>
        <fullName evidence="2">Uncharacterized protein</fullName>
    </submittedName>
</protein>
<feature type="region of interest" description="Disordered" evidence="1">
    <location>
        <begin position="54"/>
        <end position="75"/>
    </location>
</feature>
<dbReference type="AlphaFoldDB" id="A0A5B7GZD5"/>
<dbReference type="EMBL" id="VSRR010019662">
    <property type="protein sequence ID" value="MPC62427.1"/>
    <property type="molecule type" value="Genomic_DNA"/>
</dbReference>